<dbReference type="InterPro" id="IPR019142">
    <property type="entry name" value="Dymeclin"/>
</dbReference>
<dbReference type="GO" id="GO:0005794">
    <property type="term" value="C:Golgi apparatus"/>
    <property type="evidence" value="ECO:0007669"/>
    <property type="project" value="TreeGrafter"/>
</dbReference>
<evidence type="ECO:0000256" key="1">
    <source>
        <dbReference type="ARBA" id="ARBA00010603"/>
    </source>
</evidence>
<protein>
    <recommendedName>
        <fullName evidence="2">Dymeclin</fullName>
    </recommendedName>
</protein>
<keyword evidence="6" id="KW-1185">Reference proteome</keyword>
<dbReference type="PANTHER" id="PTHR12895">
    <property type="entry name" value="DYMECLIN"/>
    <property type="match status" value="1"/>
</dbReference>
<keyword evidence="4" id="KW-0449">Lipoprotein</keyword>
<proteinExistence type="inferred from homology"/>
<dbReference type="Pfam" id="PF09742">
    <property type="entry name" value="Dymeclin"/>
    <property type="match status" value="1"/>
</dbReference>
<dbReference type="GO" id="GO:0007030">
    <property type="term" value="P:Golgi organization"/>
    <property type="evidence" value="ECO:0007669"/>
    <property type="project" value="TreeGrafter"/>
</dbReference>
<evidence type="ECO:0000313" key="6">
    <source>
        <dbReference type="Proteomes" id="UP000749646"/>
    </source>
</evidence>
<reference evidence="5" key="1">
    <citation type="journal article" date="2020" name="Fungal Divers.">
        <title>Resolving the Mortierellaceae phylogeny through synthesis of multi-gene phylogenetics and phylogenomics.</title>
        <authorList>
            <person name="Vandepol N."/>
            <person name="Liber J."/>
            <person name="Desiro A."/>
            <person name="Na H."/>
            <person name="Kennedy M."/>
            <person name="Barry K."/>
            <person name="Grigoriev I.V."/>
            <person name="Miller A.N."/>
            <person name="O'Donnell K."/>
            <person name="Stajich J.E."/>
            <person name="Bonito G."/>
        </authorList>
    </citation>
    <scope>NUCLEOTIDE SEQUENCE</scope>
    <source>
        <strain evidence="5">MES-2147</strain>
    </source>
</reference>
<organism evidence="5 6">
    <name type="scientific">Modicella reniformis</name>
    <dbReference type="NCBI Taxonomy" id="1440133"/>
    <lineage>
        <taxon>Eukaryota</taxon>
        <taxon>Fungi</taxon>
        <taxon>Fungi incertae sedis</taxon>
        <taxon>Mucoromycota</taxon>
        <taxon>Mortierellomycotina</taxon>
        <taxon>Mortierellomycetes</taxon>
        <taxon>Mortierellales</taxon>
        <taxon>Mortierellaceae</taxon>
        <taxon>Modicella</taxon>
    </lineage>
</organism>
<dbReference type="OrthoDB" id="10253409at2759"/>
<accession>A0A9P6JGC0</accession>
<evidence type="ECO:0000256" key="3">
    <source>
        <dbReference type="ARBA" id="ARBA00022707"/>
    </source>
</evidence>
<sequence>MTDDAKDHTIFTPFRKIFHIICQQIHCEEVCLLLHVLLVENTYFRTYVLSRTDPETLYLPILRMVYEGVEGKTNYSQIYVLLVILLLFSQDDVFNDNIQKITMTYQPWFTERLLKSISLGGLAVAIVIRTIQYNLAQHKDVYFHTNSLAILANMSNSLQDIHPYVSQRLVTLFDIVARRYQKLVNRQTQLEENVDKNADVIIYGDMVTLVLEIINSTLTHKLKANPQLVYSLLHKQEMFAYFRNDSKFKDLIHNIEQAVNYFQQKVSEANIKAPTPDEVAQVIQTASRTWPPNLLKTFPDIKFEYEEEEQASEFFCPYVWSLLYRNTFVYWDEEKAKILHDYRMAMNDETAFEGVPVGNQIHP</sequence>
<evidence type="ECO:0000256" key="4">
    <source>
        <dbReference type="ARBA" id="ARBA00023288"/>
    </source>
</evidence>
<comment type="caution">
    <text evidence="5">The sequence shown here is derived from an EMBL/GenBank/DDBJ whole genome shotgun (WGS) entry which is preliminary data.</text>
</comment>
<name>A0A9P6JGC0_9FUNG</name>
<dbReference type="PANTHER" id="PTHR12895:SF9">
    <property type="entry name" value="DYMECLIN"/>
    <property type="match status" value="1"/>
</dbReference>
<comment type="similarity">
    <text evidence="1">Belongs to the dymeclin family.</text>
</comment>
<dbReference type="EMBL" id="JAAAHW010004512">
    <property type="protein sequence ID" value="KAF9973740.1"/>
    <property type="molecule type" value="Genomic_DNA"/>
</dbReference>
<evidence type="ECO:0000256" key="2">
    <source>
        <dbReference type="ARBA" id="ARBA00015736"/>
    </source>
</evidence>
<keyword evidence="3" id="KW-0519">Myristate</keyword>
<evidence type="ECO:0000313" key="5">
    <source>
        <dbReference type="EMBL" id="KAF9973740.1"/>
    </source>
</evidence>
<dbReference type="AlphaFoldDB" id="A0A9P6JGC0"/>
<dbReference type="Proteomes" id="UP000749646">
    <property type="component" value="Unassembled WGS sequence"/>
</dbReference>
<gene>
    <name evidence="5" type="ORF">BGZ65_009105</name>
</gene>